<keyword evidence="1" id="KW-0732">Signal</keyword>
<feature type="domain" description="SCP" evidence="2">
    <location>
        <begin position="57"/>
        <end position="165"/>
    </location>
</feature>
<dbReference type="CDD" id="cd05379">
    <property type="entry name" value="CAP_bacterial"/>
    <property type="match status" value="1"/>
</dbReference>
<comment type="caution">
    <text evidence="3">The sequence shown here is derived from an EMBL/GenBank/DDBJ whole genome shotgun (WGS) entry which is preliminary data.</text>
</comment>
<dbReference type="SUPFAM" id="SSF55797">
    <property type="entry name" value="PR-1-like"/>
    <property type="match status" value="1"/>
</dbReference>
<feature type="signal peptide" evidence="1">
    <location>
        <begin position="1"/>
        <end position="24"/>
    </location>
</feature>
<dbReference type="RefSeq" id="WP_347611576.1">
    <property type="nucleotide sequence ID" value="NZ_JBDPZC010000008.1"/>
</dbReference>
<evidence type="ECO:0000313" key="3">
    <source>
        <dbReference type="EMBL" id="MEO3714484.1"/>
    </source>
</evidence>
<keyword evidence="4" id="KW-1185">Reference proteome</keyword>
<dbReference type="Pfam" id="PF00188">
    <property type="entry name" value="CAP"/>
    <property type="match status" value="1"/>
</dbReference>
<accession>A0ABV0GHF7</accession>
<reference evidence="3 4" key="1">
    <citation type="submission" date="2024-05" db="EMBL/GenBank/DDBJ databases">
        <title>Roseateles sp. 2.12 16S ribosomal RNA gene Genome sequencing and assembly.</title>
        <authorList>
            <person name="Woo H."/>
        </authorList>
    </citation>
    <scope>NUCLEOTIDE SEQUENCE [LARGE SCALE GENOMIC DNA]</scope>
    <source>
        <strain evidence="3 4">2.12</strain>
    </source>
</reference>
<dbReference type="Proteomes" id="UP001462640">
    <property type="component" value="Unassembled WGS sequence"/>
</dbReference>
<dbReference type="PANTHER" id="PTHR31157:SF1">
    <property type="entry name" value="SCP DOMAIN-CONTAINING PROTEIN"/>
    <property type="match status" value="1"/>
</dbReference>
<dbReference type="Gene3D" id="3.40.33.10">
    <property type="entry name" value="CAP"/>
    <property type="match status" value="1"/>
</dbReference>
<dbReference type="PANTHER" id="PTHR31157">
    <property type="entry name" value="SCP DOMAIN-CONTAINING PROTEIN"/>
    <property type="match status" value="1"/>
</dbReference>
<feature type="chain" id="PRO_5045413747" evidence="1">
    <location>
        <begin position="25"/>
        <end position="173"/>
    </location>
</feature>
<proteinExistence type="predicted"/>
<dbReference type="InterPro" id="IPR035940">
    <property type="entry name" value="CAP_sf"/>
</dbReference>
<evidence type="ECO:0000256" key="1">
    <source>
        <dbReference type="SAM" id="SignalP"/>
    </source>
</evidence>
<dbReference type="EMBL" id="JBDPZC010000008">
    <property type="protein sequence ID" value="MEO3714484.1"/>
    <property type="molecule type" value="Genomic_DNA"/>
</dbReference>
<evidence type="ECO:0000259" key="2">
    <source>
        <dbReference type="Pfam" id="PF00188"/>
    </source>
</evidence>
<evidence type="ECO:0000313" key="4">
    <source>
        <dbReference type="Proteomes" id="UP001462640"/>
    </source>
</evidence>
<organism evidence="3 4">
    <name type="scientific">Roseateles flavus</name>
    <dbReference type="NCBI Taxonomy" id="3149041"/>
    <lineage>
        <taxon>Bacteria</taxon>
        <taxon>Pseudomonadati</taxon>
        <taxon>Pseudomonadota</taxon>
        <taxon>Betaproteobacteria</taxon>
        <taxon>Burkholderiales</taxon>
        <taxon>Sphaerotilaceae</taxon>
        <taxon>Roseateles</taxon>
    </lineage>
</organism>
<protein>
    <submittedName>
        <fullName evidence="3">CAP domain-containing protein</fullName>
    </submittedName>
</protein>
<name>A0ABV0GHF7_9BURK</name>
<gene>
    <name evidence="3" type="ORF">ABDJ40_17085</name>
</gene>
<sequence length="173" mass="18541">MRRTISLRLLGACLAAGLAGAAAAQEAPAPGCEPEAQQALALANALRQEARRCGARAFEAARPLRWNAALQQSAQRFAAELAARGELSHQGLSSPTLRERVRDTGYTLRAVGENLAAGPLGLDEAFSLWASSEEHCANLMRADFEELGLACVAASGRYERFWVLHLAAPARRF</sequence>
<dbReference type="InterPro" id="IPR014044">
    <property type="entry name" value="CAP_dom"/>
</dbReference>